<protein>
    <submittedName>
        <fullName evidence="1">Uncharacterized protein</fullName>
    </submittedName>
</protein>
<dbReference type="RefSeq" id="WP_316026886.1">
    <property type="nucleotide sequence ID" value="NZ_JAWDIO010000002.1"/>
</dbReference>
<sequence>MFAKVDTLIKSRNDIIQQIAHELAADKPVDDNYLKAAQENWKARNQQAD</sequence>
<name>A0ABU3SZB8_9ALTE</name>
<reference evidence="1 2" key="1">
    <citation type="submission" date="2023-10" db="EMBL/GenBank/DDBJ databases">
        <title>Glaciecola aquimarina strain GGW-M5 nov., isolated from a coastal seawater.</title>
        <authorList>
            <person name="Bayburt H."/>
            <person name="Kim J.M."/>
            <person name="Choi B.J."/>
            <person name="Jeon C.O."/>
        </authorList>
    </citation>
    <scope>NUCLEOTIDE SEQUENCE [LARGE SCALE GENOMIC DNA]</scope>
    <source>
        <strain evidence="1 2">KCTC 32108</strain>
    </source>
</reference>
<dbReference type="Proteomes" id="UP001247805">
    <property type="component" value="Unassembled WGS sequence"/>
</dbReference>
<organism evidence="1 2">
    <name type="scientific">Paraglaciecola aquimarina</name>
    <dbReference type="NCBI Taxonomy" id="1235557"/>
    <lineage>
        <taxon>Bacteria</taxon>
        <taxon>Pseudomonadati</taxon>
        <taxon>Pseudomonadota</taxon>
        <taxon>Gammaproteobacteria</taxon>
        <taxon>Alteromonadales</taxon>
        <taxon>Alteromonadaceae</taxon>
        <taxon>Paraglaciecola</taxon>
    </lineage>
</organism>
<comment type="caution">
    <text evidence="1">The sequence shown here is derived from an EMBL/GenBank/DDBJ whole genome shotgun (WGS) entry which is preliminary data.</text>
</comment>
<gene>
    <name evidence="1" type="ORF">RS130_16795</name>
</gene>
<dbReference type="EMBL" id="JAWDIO010000002">
    <property type="protein sequence ID" value="MDU0355343.1"/>
    <property type="molecule type" value="Genomic_DNA"/>
</dbReference>
<evidence type="ECO:0000313" key="1">
    <source>
        <dbReference type="EMBL" id="MDU0355343.1"/>
    </source>
</evidence>
<evidence type="ECO:0000313" key="2">
    <source>
        <dbReference type="Proteomes" id="UP001247805"/>
    </source>
</evidence>
<proteinExistence type="predicted"/>
<keyword evidence="2" id="KW-1185">Reference proteome</keyword>
<accession>A0ABU3SZB8</accession>